<dbReference type="PROSITE" id="PS00012">
    <property type="entry name" value="PHOSPHOPANTETHEINE"/>
    <property type="match status" value="1"/>
</dbReference>
<evidence type="ECO:0000313" key="11">
    <source>
        <dbReference type="Proteomes" id="UP000800035"/>
    </source>
</evidence>
<dbReference type="InterPro" id="IPR032088">
    <property type="entry name" value="SAT"/>
</dbReference>
<dbReference type="InterPro" id="IPR050091">
    <property type="entry name" value="PKS_NRPS_Biosynth_Enz"/>
</dbReference>
<dbReference type="Pfam" id="PF00698">
    <property type="entry name" value="Acyl_transf_1"/>
    <property type="match status" value="1"/>
</dbReference>
<protein>
    <submittedName>
        <fullName evidence="10">Ketoacyl-synt-domain-containing protein</fullName>
    </submittedName>
</protein>
<dbReference type="InterPro" id="IPR014030">
    <property type="entry name" value="Ketoacyl_synth_N"/>
</dbReference>
<feature type="domain" description="Carrier" evidence="7">
    <location>
        <begin position="1632"/>
        <end position="1711"/>
    </location>
</feature>
<dbReference type="InterPro" id="IPR029058">
    <property type="entry name" value="AB_hydrolase_fold"/>
</dbReference>
<evidence type="ECO:0000313" key="10">
    <source>
        <dbReference type="EMBL" id="KAF1952277.1"/>
    </source>
</evidence>
<dbReference type="InterPro" id="IPR020841">
    <property type="entry name" value="PKS_Beta-ketoAc_synthase_dom"/>
</dbReference>
<dbReference type="InterPro" id="IPR016035">
    <property type="entry name" value="Acyl_Trfase/lysoPLipase"/>
</dbReference>
<feature type="region of interest" description="Disordered" evidence="6">
    <location>
        <begin position="1728"/>
        <end position="1754"/>
    </location>
</feature>
<dbReference type="GO" id="GO:0004315">
    <property type="term" value="F:3-oxoacyl-[acyl-carrier-protein] synthase activity"/>
    <property type="evidence" value="ECO:0007669"/>
    <property type="project" value="InterPro"/>
</dbReference>
<feature type="region of interest" description="C-terminal hotdog fold" evidence="5">
    <location>
        <begin position="1437"/>
        <end position="1587"/>
    </location>
</feature>
<dbReference type="InterPro" id="IPR009081">
    <property type="entry name" value="PP-bd_ACP"/>
</dbReference>
<dbReference type="InterPro" id="IPR014043">
    <property type="entry name" value="Acyl_transferase_dom"/>
</dbReference>
<dbReference type="GO" id="GO:0004312">
    <property type="term" value="F:fatty acid synthase activity"/>
    <property type="evidence" value="ECO:0007669"/>
    <property type="project" value="TreeGrafter"/>
</dbReference>
<accession>A0A6A5TTP1</accession>
<proteinExistence type="predicted"/>
<dbReference type="InterPro" id="IPR018201">
    <property type="entry name" value="Ketoacyl_synth_AS"/>
</dbReference>
<evidence type="ECO:0000256" key="2">
    <source>
        <dbReference type="ARBA" id="ARBA00022553"/>
    </source>
</evidence>
<evidence type="ECO:0000256" key="1">
    <source>
        <dbReference type="ARBA" id="ARBA00022450"/>
    </source>
</evidence>
<dbReference type="InterPro" id="IPR001031">
    <property type="entry name" value="Thioesterase"/>
</dbReference>
<evidence type="ECO:0000259" key="9">
    <source>
        <dbReference type="PROSITE" id="PS52019"/>
    </source>
</evidence>
<dbReference type="SUPFAM" id="SSF55048">
    <property type="entry name" value="Probable ACP-binding domain of malonyl-CoA ACP transacylase"/>
    <property type="match status" value="1"/>
</dbReference>
<dbReference type="InterPro" id="IPR006162">
    <property type="entry name" value="Ppantetheine_attach_site"/>
</dbReference>
<evidence type="ECO:0000256" key="3">
    <source>
        <dbReference type="ARBA" id="ARBA00022679"/>
    </source>
</evidence>
<dbReference type="Pfam" id="PF16073">
    <property type="entry name" value="SAT"/>
    <property type="match status" value="1"/>
</dbReference>
<dbReference type="InterPro" id="IPR030918">
    <property type="entry name" value="PT_fungal_PKS"/>
</dbReference>
<dbReference type="GO" id="GO:0006633">
    <property type="term" value="P:fatty acid biosynthetic process"/>
    <property type="evidence" value="ECO:0007669"/>
    <property type="project" value="InterPro"/>
</dbReference>
<dbReference type="Pfam" id="PF00109">
    <property type="entry name" value="ketoacyl-synt"/>
    <property type="match status" value="1"/>
</dbReference>
<keyword evidence="2" id="KW-0597">Phosphoprotein</keyword>
<dbReference type="Gene3D" id="3.40.47.10">
    <property type="match status" value="1"/>
</dbReference>
<dbReference type="Gene3D" id="3.40.50.1820">
    <property type="entry name" value="alpha/beta hydrolase"/>
    <property type="match status" value="1"/>
</dbReference>
<dbReference type="Pfam" id="PF00550">
    <property type="entry name" value="PP-binding"/>
    <property type="match status" value="1"/>
</dbReference>
<dbReference type="SUPFAM" id="SSF53474">
    <property type="entry name" value="alpha/beta-Hydrolases"/>
    <property type="match status" value="1"/>
</dbReference>
<feature type="active site" description="Proton donor; for dehydratase activity" evidence="5">
    <location>
        <position position="1500"/>
    </location>
</feature>
<dbReference type="PANTHER" id="PTHR43775:SF40">
    <property type="entry name" value="NORSOLORINIC ACID SYNTHASE STCA"/>
    <property type="match status" value="1"/>
</dbReference>
<dbReference type="InterPro" id="IPR001227">
    <property type="entry name" value="Ac_transferase_dom_sf"/>
</dbReference>
<dbReference type="PROSITE" id="PS00606">
    <property type="entry name" value="KS3_1"/>
    <property type="match status" value="1"/>
</dbReference>
<gene>
    <name evidence="10" type="ORF">CC80DRAFT_596879</name>
</gene>
<dbReference type="Proteomes" id="UP000800035">
    <property type="component" value="Unassembled WGS sequence"/>
</dbReference>
<dbReference type="InterPro" id="IPR016036">
    <property type="entry name" value="Malonyl_transacylase_ACP-bd"/>
</dbReference>
<dbReference type="InterPro" id="IPR014031">
    <property type="entry name" value="Ketoacyl_synth_C"/>
</dbReference>
<dbReference type="PANTHER" id="PTHR43775">
    <property type="entry name" value="FATTY ACID SYNTHASE"/>
    <property type="match status" value="1"/>
</dbReference>
<keyword evidence="3" id="KW-0808">Transferase</keyword>
<feature type="region of interest" description="N-terminal hotdog fold" evidence="5">
    <location>
        <begin position="1279"/>
        <end position="1410"/>
    </location>
</feature>
<feature type="domain" description="Ketosynthase family 3 (KS3)" evidence="8">
    <location>
        <begin position="364"/>
        <end position="797"/>
    </location>
</feature>
<dbReference type="SUPFAM" id="SSF52151">
    <property type="entry name" value="FabD/lysophospholipase-like"/>
    <property type="match status" value="1"/>
</dbReference>
<name>A0A6A5TTP1_9PLEO</name>
<dbReference type="Pfam" id="PF00975">
    <property type="entry name" value="Thioesterase"/>
    <property type="match status" value="1"/>
</dbReference>
<dbReference type="Gene3D" id="1.10.1200.10">
    <property type="entry name" value="ACP-like"/>
    <property type="match status" value="1"/>
</dbReference>
<dbReference type="PROSITE" id="PS52004">
    <property type="entry name" value="KS3_2"/>
    <property type="match status" value="1"/>
</dbReference>
<reference evidence="10" key="1">
    <citation type="journal article" date="2020" name="Stud. Mycol.">
        <title>101 Dothideomycetes genomes: a test case for predicting lifestyles and emergence of pathogens.</title>
        <authorList>
            <person name="Haridas S."/>
            <person name="Albert R."/>
            <person name="Binder M."/>
            <person name="Bloem J."/>
            <person name="Labutti K."/>
            <person name="Salamov A."/>
            <person name="Andreopoulos B."/>
            <person name="Baker S."/>
            <person name="Barry K."/>
            <person name="Bills G."/>
            <person name="Bluhm B."/>
            <person name="Cannon C."/>
            <person name="Castanera R."/>
            <person name="Culley D."/>
            <person name="Daum C."/>
            <person name="Ezra D."/>
            <person name="Gonzalez J."/>
            <person name="Henrissat B."/>
            <person name="Kuo A."/>
            <person name="Liang C."/>
            <person name="Lipzen A."/>
            <person name="Lutzoni F."/>
            <person name="Magnuson J."/>
            <person name="Mondo S."/>
            <person name="Nolan M."/>
            <person name="Ohm R."/>
            <person name="Pangilinan J."/>
            <person name="Park H.-J."/>
            <person name="Ramirez L."/>
            <person name="Alfaro M."/>
            <person name="Sun H."/>
            <person name="Tritt A."/>
            <person name="Yoshinaga Y."/>
            <person name="Zwiers L.-H."/>
            <person name="Turgeon B."/>
            <person name="Goodwin S."/>
            <person name="Spatafora J."/>
            <person name="Crous P."/>
            <person name="Grigoriev I."/>
        </authorList>
    </citation>
    <scope>NUCLEOTIDE SEQUENCE</scope>
    <source>
        <strain evidence="10">CBS 675.92</strain>
    </source>
</reference>
<evidence type="ECO:0000256" key="5">
    <source>
        <dbReference type="PROSITE-ProRule" id="PRU01363"/>
    </source>
</evidence>
<dbReference type="InterPro" id="IPR016039">
    <property type="entry name" value="Thiolase-like"/>
</dbReference>
<evidence type="ECO:0000256" key="6">
    <source>
        <dbReference type="SAM" id="MobiDB-lite"/>
    </source>
</evidence>
<dbReference type="OrthoDB" id="329835at2759"/>
<dbReference type="Gene3D" id="3.30.70.3290">
    <property type="match status" value="1"/>
</dbReference>
<dbReference type="Gene3D" id="3.10.129.110">
    <property type="entry name" value="Polyketide synthase dehydratase"/>
    <property type="match status" value="1"/>
</dbReference>
<dbReference type="EMBL" id="ML977012">
    <property type="protein sequence ID" value="KAF1952277.1"/>
    <property type="molecule type" value="Genomic_DNA"/>
</dbReference>
<dbReference type="GO" id="GO:0044550">
    <property type="term" value="P:secondary metabolite biosynthetic process"/>
    <property type="evidence" value="ECO:0007669"/>
    <property type="project" value="TreeGrafter"/>
</dbReference>
<keyword evidence="4" id="KW-0677">Repeat</keyword>
<dbReference type="SMART" id="SM00825">
    <property type="entry name" value="PKS_KS"/>
    <property type="match status" value="1"/>
</dbReference>
<dbReference type="PROSITE" id="PS50075">
    <property type="entry name" value="CARRIER"/>
    <property type="match status" value="1"/>
</dbReference>
<dbReference type="SUPFAM" id="SSF47336">
    <property type="entry name" value="ACP-like"/>
    <property type="match status" value="1"/>
</dbReference>
<keyword evidence="11" id="KW-1185">Reference proteome</keyword>
<dbReference type="Gene3D" id="3.40.366.10">
    <property type="entry name" value="Malonyl-Coenzyme A Acyl Carrier Protein, domain 2"/>
    <property type="match status" value="1"/>
</dbReference>
<evidence type="ECO:0000259" key="7">
    <source>
        <dbReference type="PROSITE" id="PS50075"/>
    </source>
</evidence>
<keyword evidence="1" id="KW-0596">Phosphopantetheine</keyword>
<dbReference type="PROSITE" id="PS52019">
    <property type="entry name" value="PKS_MFAS_DH"/>
    <property type="match status" value="1"/>
</dbReference>
<sequence length="2037" mass="221975">MEDRTAVYLFGDQTDDARFPLRTLLHSERDPILETFLRESYLRLRAEVLRYNTSTQQFASLLELLEVEFQGSCRVGVEHALTSICQFGVFFKECHRASGQYPTAGNTYLIGLCTGTLTAAAVSCCRSLSELLPVAVEVAVLSFYIGEVAWQAGNSFSCRNEAENTSWAVAMPTLDYDLAEEYIEAWVSKHRAKSSRPYIGMKSPRGVTICGPPQVLQQVKKSQEFKTMMSVTLPIYAPYHAKHLYSPVVLESLLSRIRGIDADNFSQSVPIISSHSTGSAAGSTLAEAISTALTAVLLERMDIGNLVNSLGSQLRDRSTALLIPIASGAAPMLQQALKLETNIQIKIANLKTQPVSDYIQNNSRARIAIVGSSGRFPGGADSNAAFWDLLVQGRDVHKVVPASRWNASTHVDQSEHPRKNTSATPFGCWLEEAGLFDARFFGMSPREAEQVDPAQRLALMVAYEALEEGGIVSGARSSQPSRVGVAFGVTSNDWMETNSAQNIDTYMIPGGNRAFIPGRINYAFKFSGPSYAVDTACSSSLAAIDVACGVLWRQEADTMIAGGANIITNPDFTAGLDRGHFLSRTGNCKTFDDGADGYCRGEGVGVVILKRLEDAIKDGDPIKGVIVDIRTNHSAEAESITRPHPKAQSDLFTRVLNGLRPGNISYVEMHGTGTQVGDAGEMSSVLSTIAPNHGPRRRTKGEVVHVGSAKPNFGHGEAVAGVTSLIKLLVMMQNDKIPPHVGINTRINRKFPEDLAERGVRIASAPTPWKRNGLQPRYALLNNFSAAGGNTSLLLEDAPFKGIQTKGEDPRPIFPIAITAKTSSALHANTRSLLNFTQQSTNLDLASLSYTTTSRRLHHSYRLALSASSITELISKLSAIVQVPPKTQPSSLPHSISFVFTGQGGHYIGTGRELYHTNTSFRSDIDRYDELVKLLGFAPFLPIIRDSTGDLLNFTAEETQLAHTSLQMALSRLWISFGAIPSNVMGHSLGHYAALNAAGILSEADTLYAVGARVRLLQENCQPGTHRMLAIRASKEDVERFLPDTGIDVACINGPQDIVLSGKRADIDMLGEALREHQIRTTVLDTQYAFHSSQVDCILEKFEMAIQAINFGTARIPILCPLAGNMVHKGETLGPRHLVDHFRGTVDVVSAIEAAKDEGIINDHTRFVEIGHNATVTSILKATLGSSCHAKHSLKRNLNNWTSLTETTTWLYKAGVNIRWDEFHRDFSRNLSVIPLPRYNWDLKNYWIQYVNDWSLRKGEPPQVVSFSDRPSLLSRTIHVVLKEEVERLPATIELRSDLNRPELHSIAQGHKVNGIPLCTPSIYADIALTVGRYLQKIVPDSFSEKEISIRNMAISKALVALPKGPQWLQTLVRVDERLSTACEFSTVDDRGAVIIKHADCEIGFTSHTSTEAMKDVVLQTTEAIKTVRTGLASGIAYRFNTTMIYRMVATLAEFDPAYRGLEEIVLDSKAMSASSVVNFSSMPEEGFPQPFSASPAYIDCFTQVAGFIMNANDASDLAKECFVNHGWGSLTLYAELEKEAVHECYVKMHKYEGSIWKGTLTVLREGTLVAIFEDLTLQGVPHRLLHHVLSTAQKAQEKGSAIPPSPTTAAIPERVLPSLTLQPTITDTKAADLTSRLDTLLEIVSSESGIKKSELHDDTELVDLGIDSLLSLLIASRLKDDLDFDLGSGITLFDSYRTLGELKAAYAKGKGILPYFSSTSSSSKSKEASVIGTPASSTSDTCPSATIPTVPETSSARPVTSLVLQKASVENSTTLFLFPDGSGSAASYISLPPLSSRITIIALISPYRHDAEAMTCTLPSLIASYIAEIKRRQPTGSYTLGGWSSGGIFAFCAAQMLLDNGAGVRDLLLLDSPPLKVGGGLGRLPERFYEHCRDVGVFEQIAGGVEDGAKGNDAGKGNKHPEWLVPHFKATVNLLAGYRAEPLRVPHGIEKPRVAVCWAGKCALDGVRYGMFEVEANDPESVKFLVEERKDYGAGGWAELFPGISCRVETLQGWDHFNMMVGEGAKELGSFIERSI</sequence>
<dbReference type="Pfam" id="PF22621">
    <property type="entry name" value="CurL-like_PKS_C"/>
    <property type="match status" value="1"/>
</dbReference>
<organism evidence="10 11">
    <name type="scientific">Byssothecium circinans</name>
    <dbReference type="NCBI Taxonomy" id="147558"/>
    <lineage>
        <taxon>Eukaryota</taxon>
        <taxon>Fungi</taxon>
        <taxon>Dikarya</taxon>
        <taxon>Ascomycota</taxon>
        <taxon>Pezizomycotina</taxon>
        <taxon>Dothideomycetes</taxon>
        <taxon>Pleosporomycetidae</taxon>
        <taxon>Pleosporales</taxon>
        <taxon>Massarineae</taxon>
        <taxon>Massarinaceae</taxon>
        <taxon>Byssothecium</taxon>
    </lineage>
</organism>
<dbReference type="Pfam" id="PF02801">
    <property type="entry name" value="Ketoacyl-synt_C"/>
    <property type="match status" value="1"/>
</dbReference>
<feature type="compositionally biased region" description="Polar residues" evidence="6">
    <location>
        <begin position="1735"/>
        <end position="1754"/>
    </location>
</feature>
<feature type="domain" description="PKS/mFAS DH" evidence="9">
    <location>
        <begin position="1279"/>
        <end position="1587"/>
    </location>
</feature>
<evidence type="ECO:0000259" key="8">
    <source>
        <dbReference type="PROSITE" id="PS52004"/>
    </source>
</evidence>
<dbReference type="InterPro" id="IPR036736">
    <property type="entry name" value="ACP-like_sf"/>
</dbReference>
<dbReference type="InterPro" id="IPR042104">
    <property type="entry name" value="PKS_dehydratase_sf"/>
</dbReference>
<dbReference type="SUPFAM" id="SSF53901">
    <property type="entry name" value="Thiolase-like"/>
    <property type="match status" value="1"/>
</dbReference>
<dbReference type="InterPro" id="IPR049900">
    <property type="entry name" value="PKS_mFAS_DH"/>
</dbReference>
<feature type="active site" description="Proton acceptor; for dehydratase activity" evidence="5">
    <location>
        <position position="1311"/>
    </location>
</feature>
<dbReference type="NCBIfam" id="TIGR04532">
    <property type="entry name" value="PT_fungal_PKS"/>
    <property type="match status" value="1"/>
</dbReference>
<evidence type="ECO:0000256" key="4">
    <source>
        <dbReference type="ARBA" id="ARBA00022737"/>
    </source>
</evidence>
<dbReference type="SMART" id="SM00827">
    <property type="entry name" value="PKS_AT"/>
    <property type="match status" value="1"/>
</dbReference>
<dbReference type="CDD" id="cd00833">
    <property type="entry name" value="PKS"/>
    <property type="match status" value="1"/>
</dbReference>